<accession>A0A6F8T9V6</accession>
<dbReference type="InterPro" id="IPR038727">
    <property type="entry name" value="NadR/Ttd14_AAA_dom"/>
</dbReference>
<proteinExistence type="predicted"/>
<dbReference type="KEGG" id="lant:TUM19329_31270"/>
<gene>
    <name evidence="2" type="ORF">TUM19329_31270</name>
</gene>
<dbReference type="Gene3D" id="3.40.50.300">
    <property type="entry name" value="P-loop containing nucleotide triphosphate hydrolases"/>
    <property type="match status" value="1"/>
</dbReference>
<dbReference type="Pfam" id="PF13521">
    <property type="entry name" value="AAA_28"/>
    <property type="match status" value="1"/>
</dbReference>
<dbReference type="SUPFAM" id="SSF52540">
    <property type="entry name" value="P-loop containing nucleoside triphosphate hydrolases"/>
    <property type="match status" value="1"/>
</dbReference>
<organism evidence="2 3">
    <name type="scientific">Legionella antarctica</name>
    <dbReference type="NCBI Taxonomy" id="2708020"/>
    <lineage>
        <taxon>Bacteria</taxon>
        <taxon>Pseudomonadati</taxon>
        <taxon>Pseudomonadota</taxon>
        <taxon>Gammaproteobacteria</taxon>
        <taxon>Legionellales</taxon>
        <taxon>Legionellaceae</taxon>
        <taxon>Legionella</taxon>
    </lineage>
</organism>
<protein>
    <submittedName>
        <fullName evidence="2">ATPase</fullName>
    </submittedName>
</protein>
<dbReference type="Proteomes" id="UP000502894">
    <property type="component" value="Chromosome"/>
</dbReference>
<keyword evidence="3" id="KW-1185">Reference proteome</keyword>
<sequence>MIETNWHVITGAPSSGKTTLINQLAAEGYSIAPEVAREYIERLLANNHTLADIRRDTHQLQRGILAVALKRERHLKTDQLIFFDRGTADSLGYFNYYNLDAAHITQNLQKTRYKKIFYCHQLPVEYDKVRVENNSSAKKIGDFIYQAYIKLDYQLIELPAIPVDQRMDIILTHIQPDLKSTIKEF</sequence>
<dbReference type="InterPro" id="IPR027417">
    <property type="entry name" value="P-loop_NTPase"/>
</dbReference>
<dbReference type="EMBL" id="AP022839">
    <property type="protein sequence ID" value="BCA96766.1"/>
    <property type="molecule type" value="Genomic_DNA"/>
</dbReference>
<feature type="domain" description="NadR/Ttd14 AAA" evidence="1">
    <location>
        <begin position="7"/>
        <end position="166"/>
    </location>
</feature>
<dbReference type="AlphaFoldDB" id="A0A6F8T9V6"/>
<evidence type="ECO:0000313" key="3">
    <source>
        <dbReference type="Proteomes" id="UP000502894"/>
    </source>
</evidence>
<reference evidence="2" key="1">
    <citation type="journal article" date="2020" name="Microbiol. Resour. Announc.">
        <title>Complete Genome Sequence of Novel Psychrotolerant Legionella Strain TUM19329, Isolated from Antarctic Lake Sediment.</title>
        <authorList>
            <person name="Shimada S."/>
            <person name="Nakai R."/>
            <person name="Aoki K."/>
            <person name="Shimoeda N."/>
            <person name="Ohno G."/>
            <person name="Miyazaki Y."/>
            <person name="Kudoh S."/>
            <person name="Imura S."/>
            <person name="Watanabe K."/>
            <person name="Ishii Y."/>
            <person name="Tateda K."/>
        </authorList>
    </citation>
    <scope>NUCLEOTIDE SEQUENCE [LARGE SCALE GENOMIC DNA]</scope>
    <source>
        <strain evidence="2">TUM19329</strain>
    </source>
</reference>
<evidence type="ECO:0000259" key="1">
    <source>
        <dbReference type="Pfam" id="PF13521"/>
    </source>
</evidence>
<name>A0A6F8T9V6_9GAMM</name>
<evidence type="ECO:0000313" key="2">
    <source>
        <dbReference type="EMBL" id="BCA96766.1"/>
    </source>
</evidence>